<keyword evidence="5" id="KW-1185">Reference proteome</keyword>
<evidence type="ECO:0000256" key="3">
    <source>
        <dbReference type="SAM" id="SignalP"/>
    </source>
</evidence>
<feature type="signal peptide" evidence="3">
    <location>
        <begin position="1"/>
        <end position="29"/>
    </location>
</feature>
<protein>
    <recommendedName>
        <fullName evidence="6">Nematode cuticle collagen N-terminal domain-containing protein</fullName>
    </recommendedName>
</protein>
<organism evidence="4 5">
    <name type="scientific">Steinernema carpocapsae</name>
    <name type="common">Entomopathogenic nematode</name>
    <dbReference type="NCBI Taxonomy" id="34508"/>
    <lineage>
        <taxon>Eukaryota</taxon>
        <taxon>Metazoa</taxon>
        <taxon>Ecdysozoa</taxon>
        <taxon>Nematoda</taxon>
        <taxon>Chromadorea</taxon>
        <taxon>Rhabditida</taxon>
        <taxon>Tylenchina</taxon>
        <taxon>Panagrolaimomorpha</taxon>
        <taxon>Strongyloidoidea</taxon>
        <taxon>Steinernematidae</taxon>
        <taxon>Steinernema</taxon>
    </lineage>
</organism>
<reference evidence="4 5" key="1">
    <citation type="journal article" date="2015" name="Genome Biol.">
        <title>Comparative genomics of Steinernema reveals deeply conserved gene regulatory networks.</title>
        <authorList>
            <person name="Dillman A.R."/>
            <person name="Macchietto M."/>
            <person name="Porter C.F."/>
            <person name="Rogers A."/>
            <person name="Williams B."/>
            <person name="Antoshechkin I."/>
            <person name="Lee M.M."/>
            <person name="Goodwin Z."/>
            <person name="Lu X."/>
            <person name="Lewis E.E."/>
            <person name="Goodrich-Blair H."/>
            <person name="Stock S.P."/>
            <person name="Adams B.J."/>
            <person name="Sternberg P.W."/>
            <person name="Mortazavi A."/>
        </authorList>
    </citation>
    <scope>NUCLEOTIDE SEQUENCE [LARGE SCALE GENOMIC DNA]</scope>
    <source>
        <strain evidence="4 5">ALL</strain>
    </source>
</reference>
<feature type="chain" id="PRO_5020576015" description="Nematode cuticle collagen N-terminal domain-containing protein" evidence="3">
    <location>
        <begin position="30"/>
        <end position="128"/>
    </location>
</feature>
<keyword evidence="2" id="KW-1133">Transmembrane helix</keyword>
<gene>
    <name evidence="4" type="ORF">L596_022001</name>
</gene>
<comment type="caution">
    <text evidence="4">The sequence shown here is derived from an EMBL/GenBank/DDBJ whole genome shotgun (WGS) entry which is preliminary data.</text>
</comment>
<evidence type="ECO:0000256" key="1">
    <source>
        <dbReference type="SAM" id="MobiDB-lite"/>
    </source>
</evidence>
<evidence type="ECO:0000256" key="2">
    <source>
        <dbReference type="SAM" id="Phobius"/>
    </source>
</evidence>
<dbReference type="AlphaFoldDB" id="A0A4U5MKG7"/>
<feature type="region of interest" description="Disordered" evidence="1">
    <location>
        <begin position="42"/>
        <end position="64"/>
    </location>
</feature>
<proteinExistence type="predicted"/>
<keyword evidence="2" id="KW-0812">Transmembrane</keyword>
<feature type="transmembrane region" description="Helical" evidence="2">
    <location>
        <begin position="90"/>
        <end position="114"/>
    </location>
</feature>
<accession>A0A4U5MKG7</accession>
<keyword evidence="2" id="KW-0472">Membrane</keyword>
<name>A0A4U5MKG7_STECR</name>
<evidence type="ECO:0008006" key="6">
    <source>
        <dbReference type="Google" id="ProtNLM"/>
    </source>
</evidence>
<keyword evidence="3" id="KW-0732">Signal</keyword>
<evidence type="ECO:0000313" key="4">
    <source>
        <dbReference type="EMBL" id="TKR69910.1"/>
    </source>
</evidence>
<evidence type="ECO:0000313" key="5">
    <source>
        <dbReference type="Proteomes" id="UP000298663"/>
    </source>
</evidence>
<reference evidence="4 5" key="2">
    <citation type="journal article" date="2019" name="G3 (Bethesda)">
        <title>Hybrid Assembly of the Genome of the Entomopathogenic Nematode Steinernema carpocapsae Identifies the X-Chromosome.</title>
        <authorList>
            <person name="Serra L."/>
            <person name="Macchietto M."/>
            <person name="Macias-Munoz A."/>
            <person name="McGill C.J."/>
            <person name="Rodriguez I.M."/>
            <person name="Rodriguez B."/>
            <person name="Murad R."/>
            <person name="Mortazavi A."/>
        </authorList>
    </citation>
    <scope>NUCLEOTIDE SEQUENCE [LARGE SCALE GENOMIC DNA]</scope>
    <source>
        <strain evidence="4 5">ALL</strain>
    </source>
</reference>
<dbReference type="Proteomes" id="UP000298663">
    <property type="component" value="Unassembled WGS sequence"/>
</dbReference>
<dbReference type="EMBL" id="AZBU02000007">
    <property type="protein sequence ID" value="TKR69910.1"/>
    <property type="molecule type" value="Genomic_DNA"/>
</dbReference>
<sequence length="128" mass="13661">MFKRSSLRLKASLIVLLLLSFDALSCVTANDDTPNLVQPNLNIGGDGDGDSQLKPEPSALPADDALAPWKATQDPNSVPLIRKKPRNTGILLGIAVVATNIIVIVLCCGCYALNKPKTQIDVDKLKLV</sequence>